<accession>A0ACB9IL38</accession>
<evidence type="ECO:0000313" key="1">
    <source>
        <dbReference type="EMBL" id="KAI3807792.1"/>
    </source>
</evidence>
<organism evidence="1 2">
    <name type="scientific">Smallanthus sonchifolius</name>
    <dbReference type="NCBI Taxonomy" id="185202"/>
    <lineage>
        <taxon>Eukaryota</taxon>
        <taxon>Viridiplantae</taxon>
        <taxon>Streptophyta</taxon>
        <taxon>Embryophyta</taxon>
        <taxon>Tracheophyta</taxon>
        <taxon>Spermatophyta</taxon>
        <taxon>Magnoliopsida</taxon>
        <taxon>eudicotyledons</taxon>
        <taxon>Gunneridae</taxon>
        <taxon>Pentapetalae</taxon>
        <taxon>asterids</taxon>
        <taxon>campanulids</taxon>
        <taxon>Asterales</taxon>
        <taxon>Asteraceae</taxon>
        <taxon>Asteroideae</taxon>
        <taxon>Heliantheae alliance</taxon>
        <taxon>Millerieae</taxon>
        <taxon>Smallanthus</taxon>
    </lineage>
</organism>
<sequence>MQYTRSQGSPDFEAYSEPERELRECSRKFRSRLSELVEKKVRIPIPITDMGDANPPARRTVYQRACDGFTGTRSSITCPAMANTNTWQIPSHVMNTISNSTQFHELEDEDAPGHMSRFARICDTFRITGATDDSNRVASFPVHPIWSLCHLAARLRDQIHSFRMDPDEPYHMAWERFNTLLSKCPQHGLSDWALVEKFYNGLTFEKQQMNSTPSARTPTSATRGVHQVTTETSMAVVLAAMAKEIKELKMSAMKCENSGSSAGEKRIQEMLANQTQLLAKLVKTDQETQYKQNEDDTLLRSQQSAFLDLQRTW</sequence>
<dbReference type="EMBL" id="CM042025">
    <property type="protein sequence ID" value="KAI3807792.1"/>
    <property type="molecule type" value="Genomic_DNA"/>
</dbReference>
<dbReference type="Proteomes" id="UP001056120">
    <property type="component" value="Linkage Group LG08"/>
</dbReference>
<reference evidence="1 2" key="2">
    <citation type="journal article" date="2022" name="Mol. Ecol. Resour.">
        <title>The genomes of chicory, endive, great burdock and yacon provide insights into Asteraceae paleo-polyploidization history and plant inulin production.</title>
        <authorList>
            <person name="Fan W."/>
            <person name="Wang S."/>
            <person name="Wang H."/>
            <person name="Wang A."/>
            <person name="Jiang F."/>
            <person name="Liu H."/>
            <person name="Zhao H."/>
            <person name="Xu D."/>
            <person name="Zhang Y."/>
        </authorList>
    </citation>
    <scope>NUCLEOTIDE SEQUENCE [LARGE SCALE GENOMIC DNA]</scope>
    <source>
        <strain evidence="2">cv. Yunnan</strain>
        <tissue evidence="1">Leaves</tissue>
    </source>
</reference>
<name>A0ACB9IL38_9ASTR</name>
<evidence type="ECO:0000313" key="2">
    <source>
        <dbReference type="Proteomes" id="UP001056120"/>
    </source>
</evidence>
<protein>
    <submittedName>
        <fullName evidence="1">Uncharacterized protein</fullName>
    </submittedName>
</protein>
<keyword evidence="2" id="KW-1185">Reference proteome</keyword>
<proteinExistence type="predicted"/>
<comment type="caution">
    <text evidence="1">The sequence shown here is derived from an EMBL/GenBank/DDBJ whole genome shotgun (WGS) entry which is preliminary data.</text>
</comment>
<gene>
    <name evidence="1" type="ORF">L1987_23726</name>
</gene>
<reference evidence="2" key="1">
    <citation type="journal article" date="2022" name="Mol. Ecol. Resour.">
        <title>The genomes of chicory, endive, great burdock and yacon provide insights into Asteraceae palaeo-polyploidization history and plant inulin production.</title>
        <authorList>
            <person name="Fan W."/>
            <person name="Wang S."/>
            <person name="Wang H."/>
            <person name="Wang A."/>
            <person name="Jiang F."/>
            <person name="Liu H."/>
            <person name="Zhao H."/>
            <person name="Xu D."/>
            <person name="Zhang Y."/>
        </authorList>
    </citation>
    <scope>NUCLEOTIDE SEQUENCE [LARGE SCALE GENOMIC DNA]</scope>
    <source>
        <strain evidence="2">cv. Yunnan</strain>
    </source>
</reference>